<keyword evidence="2" id="KW-1185">Reference proteome</keyword>
<dbReference type="Pfam" id="PF04379">
    <property type="entry name" value="DUF525"/>
    <property type="match status" value="1"/>
</dbReference>
<dbReference type="HAMAP" id="MF_00791">
    <property type="entry name" value="ApaG"/>
    <property type="match status" value="1"/>
</dbReference>
<reference evidence="1 2" key="1">
    <citation type="submission" date="2018-01" db="EMBL/GenBank/DDBJ databases">
        <title>Complete genome sequence of Bacteriovorax stolpii DSM12778.</title>
        <authorList>
            <person name="Tang B."/>
            <person name="Chang J."/>
        </authorList>
    </citation>
    <scope>NUCLEOTIDE SEQUENCE [LARGE SCALE GENOMIC DNA]</scope>
    <source>
        <strain evidence="1 2">DSM 12778</strain>
    </source>
</reference>
<evidence type="ECO:0000313" key="1">
    <source>
        <dbReference type="EMBL" id="AUN98722.1"/>
    </source>
</evidence>
<dbReference type="EMBL" id="CP025704">
    <property type="protein sequence ID" value="AUN98722.1"/>
    <property type="molecule type" value="Genomic_DNA"/>
</dbReference>
<sequence>MEQINPIEPNEYYFETTQDILIEVYPHYVPERSSPENNQYFYAYKIKITNNGEVACRVIHRHWKIKDGNGKTYDVQGSGVVGEQPMLKSGESFEYTSFCPLHSPYGNMRGKYQMIDEFGNRFWVTVPVFFFRPPRNLNEEGETVIQ</sequence>
<evidence type="ECO:0000313" key="2">
    <source>
        <dbReference type="Proteomes" id="UP000235584"/>
    </source>
</evidence>
<organism evidence="1 2">
    <name type="scientific">Bacteriovorax stolpii</name>
    <name type="common">Bdellovibrio stolpii</name>
    <dbReference type="NCBI Taxonomy" id="960"/>
    <lineage>
        <taxon>Bacteria</taxon>
        <taxon>Pseudomonadati</taxon>
        <taxon>Bdellovibrionota</taxon>
        <taxon>Bacteriovoracia</taxon>
        <taxon>Bacteriovoracales</taxon>
        <taxon>Bacteriovoracaceae</taxon>
        <taxon>Bacteriovorax</taxon>
    </lineage>
</organism>
<dbReference type="OrthoDB" id="5293821at2"/>
<proteinExistence type="inferred from homology"/>
<dbReference type="InterPro" id="IPR050718">
    <property type="entry name" value="ApaG-like"/>
</dbReference>
<dbReference type="NCBIfam" id="NF003967">
    <property type="entry name" value="PRK05461.1"/>
    <property type="match status" value="1"/>
</dbReference>
<accession>A0A2K9NT99</accession>
<dbReference type="Gene3D" id="2.60.40.1470">
    <property type="entry name" value="ApaG domain"/>
    <property type="match status" value="1"/>
</dbReference>
<protein>
    <submittedName>
        <fullName evidence="1">Co2+/Mg2+ efflux protein ApaG</fullName>
    </submittedName>
</protein>
<name>A0A2K9NT99_BACTC</name>
<dbReference type="InterPro" id="IPR036767">
    <property type="entry name" value="ApaG_sf"/>
</dbReference>
<dbReference type="RefSeq" id="WP_102244013.1">
    <property type="nucleotide sequence ID" value="NZ_CP025704.1"/>
</dbReference>
<gene>
    <name evidence="1" type="ORF">C0V70_11530</name>
</gene>
<dbReference type="PANTHER" id="PTHR47191">
    <property type="entry name" value="OS05G0170800 PROTEIN"/>
    <property type="match status" value="1"/>
</dbReference>
<dbReference type="Proteomes" id="UP000235584">
    <property type="component" value="Chromosome"/>
</dbReference>
<dbReference type="AlphaFoldDB" id="A0A2K9NT99"/>
<dbReference type="PANTHER" id="PTHR47191:SF2">
    <property type="entry name" value="OS05G0170800 PROTEIN"/>
    <property type="match status" value="1"/>
</dbReference>
<dbReference type="InterPro" id="IPR007474">
    <property type="entry name" value="ApaG_domain"/>
</dbReference>
<dbReference type="PROSITE" id="PS51087">
    <property type="entry name" value="APAG"/>
    <property type="match status" value="1"/>
</dbReference>
<dbReference type="SUPFAM" id="SSF110069">
    <property type="entry name" value="ApaG-like"/>
    <property type="match status" value="1"/>
</dbReference>
<dbReference type="KEGG" id="bsto:C0V70_11530"/>
<dbReference type="InterPro" id="IPR023065">
    <property type="entry name" value="Uncharacterised_ApaG"/>
</dbReference>